<dbReference type="GeneID" id="28980091"/>
<protein>
    <submittedName>
        <fullName evidence="2">Uncharacterized protein</fullName>
    </submittedName>
</protein>
<dbReference type="RefSeq" id="XP_018282032.1">
    <property type="nucleotide sequence ID" value="XM_018419488.1"/>
</dbReference>
<evidence type="ECO:0000256" key="1">
    <source>
        <dbReference type="SAM" id="MobiDB-lite"/>
    </source>
</evidence>
<organism evidence="2 3">
    <name type="scientific">Cutaneotrichosporon oleaginosum</name>
    <dbReference type="NCBI Taxonomy" id="879819"/>
    <lineage>
        <taxon>Eukaryota</taxon>
        <taxon>Fungi</taxon>
        <taxon>Dikarya</taxon>
        <taxon>Basidiomycota</taxon>
        <taxon>Agaricomycotina</taxon>
        <taxon>Tremellomycetes</taxon>
        <taxon>Trichosporonales</taxon>
        <taxon>Trichosporonaceae</taxon>
        <taxon>Cutaneotrichosporon</taxon>
    </lineage>
</organism>
<feature type="region of interest" description="Disordered" evidence="1">
    <location>
        <begin position="165"/>
        <end position="190"/>
    </location>
</feature>
<evidence type="ECO:0000313" key="3">
    <source>
        <dbReference type="Proteomes" id="UP000053611"/>
    </source>
</evidence>
<name>A0A0J0XWW6_9TREE</name>
<proteinExistence type="predicted"/>
<gene>
    <name evidence="2" type="ORF">CC85DRAFT_136946</name>
</gene>
<reference evidence="2 3" key="1">
    <citation type="submission" date="2015-03" db="EMBL/GenBank/DDBJ databases">
        <title>Genomics and transcriptomics of the oil-accumulating basidiomycete yeast T. oleaginosus allow insights into substrate utilization and the diverse evolutionary trajectories of mating systems in fungi.</title>
        <authorList>
            <consortium name="DOE Joint Genome Institute"/>
            <person name="Kourist R."/>
            <person name="Kracht O."/>
            <person name="Bracharz F."/>
            <person name="Lipzen A."/>
            <person name="Nolan M."/>
            <person name="Ohm R."/>
            <person name="Grigoriev I."/>
            <person name="Sun S."/>
            <person name="Heitman J."/>
            <person name="Bruck T."/>
            <person name="Nowrousian M."/>
        </authorList>
    </citation>
    <scope>NUCLEOTIDE SEQUENCE [LARGE SCALE GENOMIC DNA]</scope>
    <source>
        <strain evidence="2 3">IBC0246</strain>
    </source>
</reference>
<dbReference type="EMBL" id="KQ087181">
    <property type="protein sequence ID" value="KLT45541.1"/>
    <property type="molecule type" value="Genomic_DNA"/>
</dbReference>
<dbReference type="AlphaFoldDB" id="A0A0J0XWW6"/>
<keyword evidence="3" id="KW-1185">Reference proteome</keyword>
<evidence type="ECO:0000313" key="2">
    <source>
        <dbReference type="EMBL" id="KLT45541.1"/>
    </source>
</evidence>
<accession>A0A0J0XWW6</accession>
<sequence>MTMTHVTSPVVDAASAPTFVSTLTTFVVEPCSLGVQGVVWRYRARTVSVVYGAAVAETHAGYKELKDGRAQPHTLATPPSHQRQATVSSAQPLVTSHASYHVPCRSHPPPARHGSLAACASPRNVVRHTTPAAEGQAPRALGPGACRCLSPPLRRIGGLRPRRLHIGTSLDDRPHPPPAPRPRKGAELSI</sequence>
<dbReference type="Proteomes" id="UP000053611">
    <property type="component" value="Unassembled WGS sequence"/>
</dbReference>